<dbReference type="Proteomes" id="UP000193920">
    <property type="component" value="Unassembled WGS sequence"/>
</dbReference>
<feature type="signal peptide" evidence="3">
    <location>
        <begin position="1"/>
        <end position="22"/>
    </location>
</feature>
<keyword evidence="6" id="KW-1185">Reference proteome</keyword>
<evidence type="ECO:0000256" key="1">
    <source>
        <dbReference type="ARBA" id="ARBA00022676"/>
    </source>
</evidence>
<dbReference type="STRING" id="1754190.A0A1Y2ADH8"/>
<dbReference type="SUPFAM" id="SSF53448">
    <property type="entry name" value="Nucleotide-diphospho-sugar transferases"/>
    <property type="match status" value="1"/>
</dbReference>
<feature type="domain" description="Glycosyltransferase 2-like" evidence="4">
    <location>
        <begin position="29"/>
        <end position="175"/>
    </location>
</feature>
<organism evidence="5 6">
    <name type="scientific">Neocallimastix californiae</name>
    <dbReference type="NCBI Taxonomy" id="1754190"/>
    <lineage>
        <taxon>Eukaryota</taxon>
        <taxon>Fungi</taxon>
        <taxon>Fungi incertae sedis</taxon>
        <taxon>Chytridiomycota</taxon>
        <taxon>Chytridiomycota incertae sedis</taxon>
        <taxon>Neocallimastigomycetes</taxon>
        <taxon>Neocallimastigales</taxon>
        <taxon>Neocallimastigaceae</taxon>
        <taxon>Neocallimastix</taxon>
    </lineage>
</organism>
<dbReference type="GO" id="GO:0016757">
    <property type="term" value="F:glycosyltransferase activity"/>
    <property type="evidence" value="ECO:0007669"/>
    <property type="project" value="UniProtKB-KW"/>
</dbReference>
<dbReference type="CDD" id="cd00761">
    <property type="entry name" value="Glyco_tranf_GTA_type"/>
    <property type="match status" value="1"/>
</dbReference>
<dbReference type="OrthoDB" id="206708at2759"/>
<evidence type="ECO:0000313" key="5">
    <source>
        <dbReference type="EMBL" id="ORY20619.1"/>
    </source>
</evidence>
<dbReference type="InterPro" id="IPR001173">
    <property type="entry name" value="Glyco_trans_2-like"/>
</dbReference>
<sequence>MSILKYLLLIIAYSYQLLQVKCSSSIKISVIIPVYNSEDFLSRSVQAIMNQTLKDLEIICIDDASTDRSLQILNEFKEKDSRIKVISMKENKGPSICRNTGINVANGEYVGFMDSDDDVDYRFYENLYNYTANNDMIVGNYVKSINDSDDYIPNRRFGKTVFVWDTIFRRKFLDDNNLRFPTNIRYAEDKIFRENCYKYQPKIFKTPDEGIYYYYKQREGSLCNRGKRYMKHMTRRINRIIKKRNQHKRRNIAEIKEYSMI</sequence>
<gene>
    <name evidence="5" type="ORF">LY90DRAFT_516644</name>
</gene>
<reference evidence="5 6" key="1">
    <citation type="submission" date="2016-08" db="EMBL/GenBank/DDBJ databases">
        <title>A Parts List for Fungal Cellulosomes Revealed by Comparative Genomics.</title>
        <authorList>
            <consortium name="DOE Joint Genome Institute"/>
            <person name="Haitjema C.H."/>
            <person name="Gilmore S.P."/>
            <person name="Henske J.K."/>
            <person name="Solomon K.V."/>
            <person name="De Groot R."/>
            <person name="Kuo A."/>
            <person name="Mondo S.J."/>
            <person name="Salamov A.A."/>
            <person name="Labutti K."/>
            <person name="Zhao Z."/>
            <person name="Chiniquy J."/>
            <person name="Barry K."/>
            <person name="Brewer H.M."/>
            <person name="Purvine S.O."/>
            <person name="Wright A.T."/>
            <person name="Boxma B."/>
            <person name="Van Alen T."/>
            <person name="Hackstein J.H."/>
            <person name="Baker S.E."/>
            <person name="Grigoriev I.V."/>
            <person name="O'Malley M.A."/>
        </authorList>
    </citation>
    <scope>NUCLEOTIDE SEQUENCE [LARGE SCALE GENOMIC DNA]</scope>
    <source>
        <strain evidence="5 6">G1</strain>
    </source>
</reference>
<evidence type="ECO:0000313" key="6">
    <source>
        <dbReference type="Proteomes" id="UP000193920"/>
    </source>
</evidence>
<dbReference type="PANTHER" id="PTHR22916:SF51">
    <property type="entry name" value="GLYCOSYLTRANSFERASE EPSH-RELATED"/>
    <property type="match status" value="1"/>
</dbReference>
<name>A0A1Y2ADH8_9FUNG</name>
<feature type="chain" id="PRO_5013345050" evidence="3">
    <location>
        <begin position="23"/>
        <end position="261"/>
    </location>
</feature>
<dbReference type="AlphaFoldDB" id="A0A1Y2ADH8"/>
<dbReference type="Gene3D" id="3.90.550.10">
    <property type="entry name" value="Spore Coat Polysaccharide Biosynthesis Protein SpsA, Chain A"/>
    <property type="match status" value="1"/>
</dbReference>
<keyword evidence="3" id="KW-0732">Signal</keyword>
<dbReference type="EMBL" id="MCOG01000284">
    <property type="protein sequence ID" value="ORY20619.1"/>
    <property type="molecule type" value="Genomic_DNA"/>
</dbReference>
<dbReference type="Pfam" id="PF00535">
    <property type="entry name" value="Glycos_transf_2"/>
    <property type="match status" value="1"/>
</dbReference>
<keyword evidence="2 5" id="KW-0808">Transferase</keyword>
<protein>
    <submittedName>
        <fullName evidence="5">Nucleotide-diphospho-sugar transferase</fullName>
    </submittedName>
</protein>
<dbReference type="InterPro" id="IPR029044">
    <property type="entry name" value="Nucleotide-diphossugar_trans"/>
</dbReference>
<evidence type="ECO:0000256" key="2">
    <source>
        <dbReference type="ARBA" id="ARBA00022679"/>
    </source>
</evidence>
<dbReference type="PANTHER" id="PTHR22916">
    <property type="entry name" value="GLYCOSYLTRANSFERASE"/>
    <property type="match status" value="1"/>
</dbReference>
<comment type="caution">
    <text evidence="5">The sequence shown here is derived from an EMBL/GenBank/DDBJ whole genome shotgun (WGS) entry which is preliminary data.</text>
</comment>
<evidence type="ECO:0000256" key="3">
    <source>
        <dbReference type="SAM" id="SignalP"/>
    </source>
</evidence>
<accession>A0A1Y2ADH8</accession>
<evidence type="ECO:0000259" key="4">
    <source>
        <dbReference type="Pfam" id="PF00535"/>
    </source>
</evidence>
<keyword evidence="1" id="KW-0328">Glycosyltransferase</keyword>
<proteinExistence type="predicted"/>